<evidence type="ECO:0000256" key="4">
    <source>
        <dbReference type="ARBA" id="ARBA00024226"/>
    </source>
</evidence>
<dbReference type="InterPro" id="IPR015590">
    <property type="entry name" value="Aldehyde_DH_dom"/>
</dbReference>
<dbReference type="Gene3D" id="3.40.605.10">
    <property type="entry name" value="Aldehyde Dehydrogenase, Chain A, domain 1"/>
    <property type="match status" value="1"/>
</dbReference>
<dbReference type="InterPro" id="IPR044638">
    <property type="entry name" value="ALDH7A1-like"/>
</dbReference>
<comment type="subunit">
    <text evidence="1">Homotetramer.</text>
</comment>
<feature type="active site" evidence="5">
    <location>
        <position position="265"/>
    </location>
</feature>
<feature type="domain" description="Aldehyde dehydrogenase" evidence="7">
    <location>
        <begin position="37"/>
        <end position="487"/>
    </location>
</feature>
<dbReference type="RefSeq" id="WP_377726682.1">
    <property type="nucleotide sequence ID" value="NZ_JBHSEW010000010.1"/>
</dbReference>
<proteinExistence type="inferred from homology"/>
<evidence type="ECO:0000256" key="1">
    <source>
        <dbReference type="ARBA" id="ARBA00011881"/>
    </source>
</evidence>
<keyword evidence="3" id="KW-0520">NAD</keyword>
<dbReference type="PANTHER" id="PTHR43521">
    <property type="entry name" value="ALPHA-AMINOADIPIC SEMIALDEHYDE DEHYDROGENASE"/>
    <property type="match status" value="1"/>
</dbReference>
<dbReference type="Pfam" id="PF00171">
    <property type="entry name" value="Aldedh"/>
    <property type="match status" value="1"/>
</dbReference>
<dbReference type="EC" id="1.2.1.3" evidence="4"/>
<comment type="caution">
    <text evidence="8">The sequence shown here is derived from an EMBL/GenBank/DDBJ whole genome shotgun (WGS) entry which is preliminary data.</text>
</comment>
<gene>
    <name evidence="8" type="ORF">ACFO3A_12170</name>
</gene>
<evidence type="ECO:0000313" key="8">
    <source>
        <dbReference type="EMBL" id="MFC4622966.1"/>
    </source>
</evidence>
<dbReference type="PROSITE" id="PS00687">
    <property type="entry name" value="ALDEHYDE_DEHYDR_GLU"/>
    <property type="match status" value="1"/>
</dbReference>
<evidence type="ECO:0000256" key="2">
    <source>
        <dbReference type="ARBA" id="ARBA00023002"/>
    </source>
</evidence>
<dbReference type="Proteomes" id="UP001595967">
    <property type="component" value="Unassembled WGS sequence"/>
</dbReference>
<dbReference type="InterPro" id="IPR016163">
    <property type="entry name" value="Ald_DH_C"/>
</dbReference>
<dbReference type="Gene3D" id="3.40.309.10">
    <property type="entry name" value="Aldehyde Dehydrogenase, Chain A, domain 2"/>
    <property type="match status" value="1"/>
</dbReference>
<evidence type="ECO:0000313" key="9">
    <source>
        <dbReference type="Proteomes" id="UP001595967"/>
    </source>
</evidence>
<name>A0ABV9H196_9BURK</name>
<dbReference type="InterPro" id="IPR016162">
    <property type="entry name" value="Ald_DH_N"/>
</dbReference>
<keyword evidence="2 6" id="KW-0560">Oxidoreductase</keyword>
<keyword evidence="9" id="KW-1185">Reference proteome</keyword>
<evidence type="ECO:0000256" key="6">
    <source>
        <dbReference type="RuleBase" id="RU003345"/>
    </source>
</evidence>
<evidence type="ECO:0000256" key="5">
    <source>
        <dbReference type="PROSITE-ProRule" id="PRU10007"/>
    </source>
</evidence>
<comment type="similarity">
    <text evidence="6">Belongs to the aldehyde dehydrogenase family.</text>
</comment>
<dbReference type="EMBL" id="JBHSEW010000010">
    <property type="protein sequence ID" value="MFC4622966.1"/>
    <property type="molecule type" value="Genomic_DNA"/>
</dbReference>
<reference evidence="9" key="1">
    <citation type="journal article" date="2019" name="Int. J. Syst. Evol. Microbiol.">
        <title>The Global Catalogue of Microorganisms (GCM) 10K type strain sequencing project: providing services to taxonomists for standard genome sequencing and annotation.</title>
        <authorList>
            <consortium name="The Broad Institute Genomics Platform"/>
            <consortium name="The Broad Institute Genome Sequencing Center for Infectious Disease"/>
            <person name="Wu L."/>
            <person name="Ma J."/>
        </authorList>
    </citation>
    <scope>NUCLEOTIDE SEQUENCE [LARGE SCALE GENOMIC DNA]</scope>
    <source>
        <strain evidence="9">JCM 11650</strain>
    </source>
</reference>
<evidence type="ECO:0000259" key="7">
    <source>
        <dbReference type="Pfam" id="PF00171"/>
    </source>
</evidence>
<organism evidence="8 9">
    <name type="scientific">Comamonas nitrativorans</name>
    <dbReference type="NCBI Taxonomy" id="108437"/>
    <lineage>
        <taxon>Bacteria</taxon>
        <taxon>Pseudomonadati</taxon>
        <taxon>Pseudomonadota</taxon>
        <taxon>Betaproteobacteria</taxon>
        <taxon>Burkholderiales</taxon>
        <taxon>Comamonadaceae</taxon>
        <taxon>Comamonas</taxon>
    </lineage>
</organism>
<dbReference type="InterPro" id="IPR029510">
    <property type="entry name" value="Ald_DH_CS_GLU"/>
</dbReference>
<evidence type="ECO:0000256" key="3">
    <source>
        <dbReference type="ARBA" id="ARBA00023027"/>
    </source>
</evidence>
<dbReference type="PANTHER" id="PTHR43521:SF1">
    <property type="entry name" value="ALPHA-AMINOADIPIC SEMIALDEHYDE DEHYDROGENASE"/>
    <property type="match status" value="1"/>
</dbReference>
<dbReference type="InterPro" id="IPR016161">
    <property type="entry name" value="Ald_DH/histidinol_DH"/>
</dbReference>
<protein>
    <recommendedName>
        <fullName evidence="4">aldehyde dehydrogenase (NAD(+))</fullName>
        <ecNumber evidence="4">1.2.1.3</ecNumber>
    </recommendedName>
</protein>
<accession>A0ABV9H196</accession>
<dbReference type="SUPFAM" id="SSF53720">
    <property type="entry name" value="ALDH-like"/>
    <property type="match status" value="1"/>
</dbReference>
<sequence length="508" mass="53230">MPSTKPSTEYAATAARILQTLGVVLPAPAGHDAPLFVHSPIDGSRLAALACTTVPRLQAQLAQAQCVQADWQQVPAPQRGAVVRSFGALVRQHKAALAELISLEVGKIRSESLGEVQEVIDMCDFAQGLSRQLYGLTMPSERPEHHLRETWHPLGVVGIVTAFNFPMAVWAWNAALALVCGNALVWKPSEKAPLSALALHRLLQQALQEAGHAAAISSVVLGHGALGQALVEAPEVRLVSATGSSRMGRAVGQACARHFKRSLLELGGNNAAVVCPSADLALALRAIVFAAAGTAGQRCTTLRRLFIHQSLYADLVQRLQTVYARLPVGNPLAADTLVGPLVDNLALEAMQVALLEAQALGATVHGGQVVASGGGSYVRPALVEMPGHSGPMLRETFAPVLYLLPFADLHEAIALVNASEHGLSASIFTNDLREAELFCSARGADCGIVNVNIGTSGAEIGGAFGGEKATGGGREAGSDAWKGYMRRATNTVNYGHSLPLAQGVQFDV</sequence>